<sequence>MTNELKNSSPSTASSTGVLVPYSFRNPFHVALCDATRWFPIAGKRIRIDQAWQSDGRGGTTLGFGASVYDSAIALSLYLAAHRDLVKGKRIIELGCGPGLVGIVAAHLETRSIAITDGDPASVALTQRNIEVNNLSEEICTAEKYLWGDLNHHLVPTTGSRSHYDVILGADIVACPYDSAFEALMKSLRELAGSETLVLLAYKKRQNSEENFFETFKKAFDIEPIDKSELHPDFQEGSNILIFQARLRKI</sequence>
<dbReference type="InterPro" id="IPR029063">
    <property type="entry name" value="SAM-dependent_MTases_sf"/>
</dbReference>
<proteinExistence type="predicted"/>
<dbReference type="Gene3D" id="3.40.50.150">
    <property type="entry name" value="Vaccinia Virus protein VP39"/>
    <property type="match status" value="1"/>
</dbReference>
<organism evidence="1 2">
    <name type="scientific">Peronospora destructor</name>
    <dbReference type="NCBI Taxonomy" id="86335"/>
    <lineage>
        <taxon>Eukaryota</taxon>
        <taxon>Sar</taxon>
        <taxon>Stramenopiles</taxon>
        <taxon>Oomycota</taxon>
        <taxon>Peronosporomycetes</taxon>
        <taxon>Peronosporales</taxon>
        <taxon>Peronosporaceae</taxon>
        <taxon>Peronospora</taxon>
    </lineage>
</organism>
<dbReference type="Proteomes" id="UP001162029">
    <property type="component" value="Unassembled WGS sequence"/>
</dbReference>
<dbReference type="PANTHER" id="PTHR14614:SF109">
    <property type="entry name" value="RIBOSOMAL LYSINE N-METHYLTRANSFERASE 5"/>
    <property type="match status" value="1"/>
</dbReference>
<evidence type="ECO:0000313" key="1">
    <source>
        <dbReference type="EMBL" id="CAI5742789.1"/>
    </source>
</evidence>
<dbReference type="InterPro" id="IPR019410">
    <property type="entry name" value="Methyltransf_16"/>
</dbReference>
<dbReference type="PANTHER" id="PTHR14614">
    <property type="entry name" value="HEPATOCELLULAR CARCINOMA-ASSOCIATED ANTIGEN"/>
    <property type="match status" value="1"/>
</dbReference>
<dbReference type="SUPFAM" id="SSF53335">
    <property type="entry name" value="S-adenosyl-L-methionine-dependent methyltransferases"/>
    <property type="match status" value="1"/>
</dbReference>
<keyword evidence="2" id="KW-1185">Reference proteome</keyword>
<accession>A0AAV0V509</accession>
<name>A0AAV0V509_9STRA</name>
<reference evidence="1" key="1">
    <citation type="submission" date="2022-12" db="EMBL/GenBank/DDBJ databases">
        <authorList>
            <person name="Webb A."/>
        </authorList>
    </citation>
    <scope>NUCLEOTIDE SEQUENCE</scope>
    <source>
        <strain evidence="1">Pd1</strain>
    </source>
</reference>
<gene>
    <name evidence="1" type="ORF">PDE001_LOCUS8415</name>
</gene>
<dbReference type="Pfam" id="PF10294">
    <property type="entry name" value="Methyltransf_16"/>
    <property type="match status" value="1"/>
</dbReference>
<comment type="caution">
    <text evidence="1">The sequence shown here is derived from an EMBL/GenBank/DDBJ whole genome shotgun (WGS) entry which is preliminary data.</text>
</comment>
<dbReference type="EMBL" id="CANTFM010001766">
    <property type="protein sequence ID" value="CAI5742789.1"/>
    <property type="molecule type" value="Genomic_DNA"/>
</dbReference>
<evidence type="ECO:0000313" key="2">
    <source>
        <dbReference type="Proteomes" id="UP001162029"/>
    </source>
</evidence>
<protein>
    <submittedName>
        <fullName evidence="1">Uncharacterized protein</fullName>
    </submittedName>
</protein>
<dbReference type="AlphaFoldDB" id="A0AAV0V509"/>